<dbReference type="Gene3D" id="1.20.120.620">
    <property type="entry name" value="Backbone structure of the membrane domain of e. Coli histidine kinase receptor kdpd"/>
    <property type="match status" value="1"/>
</dbReference>
<reference evidence="16" key="1">
    <citation type="submission" date="2016-10" db="EMBL/GenBank/DDBJ databases">
        <authorList>
            <person name="Varghese N."/>
            <person name="Submissions S."/>
        </authorList>
    </citation>
    <scope>NUCLEOTIDE SEQUENCE [LARGE SCALE GENOMIC DNA]</scope>
    <source>
        <strain evidence="16">DSM 23445</strain>
    </source>
</reference>
<keyword evidence="7" id="KW-0547">Nucleotide-binding</keyword>
<accession>A0A1I6YFB5</accession>
<gene>
    <name evidence="15" type="ORF">SAMN04489724_0978</name>
</gene>
<dbReference type="EC" id="2.7.13.3" evidence="3"/>
<keyword evidence="16" id="KW-1185">Reference proteome</keyword>
<evidence type="ECO:0000313" key="16">
    <source>
        <dbReference type="Proteomes" id="UP000199673"/>
    </source>
</evidence>
<dbReference type="InterPro" id="IPR036097">
    <property type="entry name" value="HisK_dim/P_sf"/>
</dbReference>
<dbReference type="AlphaFoldDB" id="A0A1I6YFB5"/>
<comment type="subcellular location">
    <subcellularLocation>
        <location evidence="2">Membrane</location>
        <topology evidence="2">Multi-pass membrane protein</topology>
    </subcellularLocation>
</comment>
<dbReference type="GO" id="GO:0000155">
    <property type="term" value="F:phosphorelay sensor kinase activity"/>
    <property type="evidence" value="ECO:0007669"/>
    <property type="project" value="InterPro"/>
</dbReference>
<dbReference type="CDD" id="cd00082">
    <property type="entry name" value="HisKA"/>
    <property type="match status" value="1"/>
</dbReference>
<dbReference type="PRINTS" id="PR00344">
    <property type="entry name" value="BCTRLSENSOR"/>
</dbReference>
<evidence type="ECO:0000256" key="9">
    <source>
        <dbReference type="ARBA" id="ARBA00022840"/>
    </source>
</evidence>
<keyword evidence="8 15" id="KW-0418">Kinase</keyword>
<organism evidence="15 16">
    <name type="scientific">Algoriphagus locisalis</name>
    <dbReference type="NCBI Taxonomy" id="305507"/>
    <lineage>
        <taxon>Bacteria</taxon>
        <taxon>Pseudomonadati</taxon>
        <taxon>Bacteroidota</taxon>
        <taxon>Cytophagia</taxon>
        <taxon>Cytophagales</taxon>
        <taxon>Cyclobacteriaceae</taxon>
        <taxon>Algoriphagus</taxon>
    </lineage>
</organism>
<evidence type="ECO:0000259" key="14">
    <source>
        <dbReference type="PROSITE" id="PS50109"/>
    </source>
</evidence>
<dbReference type="SUPFAM" id="SSF47384">
    <property type="entry name" value="Homodimeric domain of signal transducing histidine kinase"/>
    <property type="match status" value="1"/>
</dbReference>
<proteinExistence type="predicted"/>
<name>A0A1I6YFB5_9BACT</name>
<keyword evidence="6 13" id="KW-0812">Transmembrane</keyword>
<dbReference type="Gene3D" id="1.10.287.130">
    <property type="match status" value="1"/>
</dbReference>
<dbReference type="PANTHER" id="PTHR45569">
    <property type="entry name" value="SENSOR PROTEIN KDPD"/>
    <property type="match status" value="1"/>
</dbReference>
<dbReference type="InterPro" id="IPR036890">
    <property type="entry name" value="HATPase_C_sf"/>
</dbReference>
<dbReference type="InterPro" id="IPR052023">
    <property type="entry name" value="Histidine_kinase_KdpD"/>
</dbReference>
<keyword evidence="9" id="KW-0067">ATP-binding</keyword>
<evidence type="ECO:0000256" key="8">
    <source>
        <dbReference type="ARBA" id="ARBA00022777"/>
    </source>
</evidence>
<feature type="transmembrane region" description="Helical" evidence="13">
    <location>
        <begin position="43"/>
        <end position="72"/>
    </location>
</feature>
<dbReference type="SMART" id="SM00387">
    <property type="entry name" value="HATPase_c"/>
    <property type="match status" value="1"/>
</dbReference>
<sequence>MDLLRTRKYSKKSQYLISLLLIVCTAALCFFTVGYIGYRAVALILLVLVSINAILFDILPVLLSALLSALLWNFFFIPPTLTLHIGTPEDGLMFLMYFVIASINAVLTFKIREVERKEREEEEKAKSIQLYNTLLNSLSHELRTPISTIIGAIDTIKDNPSKLSEENKIELYSEIEIAGNRLNRQVENLLSMSRLEAGFIQAKKDWCDLNELVFTAIQENEPGVGLHFIEFSPNEELPLVKLDPGLMEHILHNLIHNAIQHTPVDSTIKIEVSHNETNCFIQISDNGKGFPELEIDLVFDKFYRLNNSATGGTGLGLSIVKGFAEAMGGRVFLENLAHGGAKFTLEIPCEYSIKAMMENE</sequence>
<dbReference type="Gene3D" id="3.30.565.10">
    <property type="entry name" value="Histidine kinase-like ATPase, C-terminal domain"/>
    <property type="match status" value="1"/>
</dbReference>
<dbReference type="PANTHER" id="PTHR45569:SF1">
    <property type="entry name" value="SENSOR PROTEIN KDPD"/>
    <property type="match status" value="1"/>
</dbReference>
<keyword evidence="5" id="KW-0808">Transferase</keyword>
<protein>
    <recommendedName>
        <fullName evidence="3">histidine kinase</fullName>
        <ecNumber evidence="3">2.7.13.3</ecNumber>
    </recommendedName>
</protein>
<dbReference type="SUPFAM" id="SSF55874">
    <property type="entry name" value="ATPase domain of HSP90 chaperone/DNA topoisomerase II/histidine kinase"/>
    <property type="match status" value="1"/>
</dbReference>
<dbReference type="Proteomes" id="UP000199673">
    <property type="component" value="Unassembled WGS sequence"/>
</dbReference>
<dbReference type="InterPro" id="IPR003661">
    <property type="entry name" value="HisK_dim/P_dom"/>
</dbReference>
<dbReference type="InterPro" id="IPR038318">
    <property type="entry name" value="KdpD_sf"/>
</dbReference>
<dbReference type="SMART" id="SM00388">
    <property type="entry name" value="HisKA"/>
    <property type="match status" value="1"/>
</dbReference>
<dbReference type="Pfam" id="PF00512">
    <property type="entry name" value="HisKA"/>
    <property type="match status" value="1"/>
</dbReference>
<evidence type="ECO:0000256" key="7">
    <source>
        <dbReference type="ARBA" id="ARBA00022741"/>
    </source>
</evidence>
<keyword evidence="11" id="KW-0902">Two-component regulatory system</keyword>
<evidence type="ECO:0000256" key="4">
    <source>
        <dbReference type="ARBA" id="ARBA00022553"/>
    </source>
</evidence>
<keyword evidence="10 13" id="KW-1133">Transmembrane helix</keyword>
<evidence type="ECO:0000256" key="1">
    <source>
        <dbReference type="ARBA" id="ARBA00000085"/>
    </source>
</evidence>
<evidence type="ECO:0000256" key="3">
    <source>
        <dbReference type="ARBA" id="ARBA00012438"/>
    </source>
</evidence>
<dbReference type="PROSITE" id="PS50109">
    <property type="entry name" value="HIS_KIN"/>
    <property type="match status" value="1"/>
</dbReference>
<evidence type="ECO:0000256" key="5">
    <source>
        <dbReference type="ARBA" id="ARBA00022679"/>
    </source>
</evidence>
<evidence type="ECO:0000256" key="10">
    <source>
        <dbReference type="ARBA" id="ARBA00022989"/>
    </source>
</evidence>
<evidence type="ECO:0000256" key="13">
    <source>
        <dbReference type="SAM" id="Phobius"/>
    </source>
</evidence>
<comment type="catalytic activity">
    <reaction evidence="1">
        <text>ATP + protein L-histidine = ADP + protein N-phospho-L-histidine.</text>
        <dbReference type="EC" id="2.7.13.3"/>
    </reaction>
</comment>
<dbReference type="InterPro" id="IPR004358">
    <property type="entry name" value="Sig_transdc_His_kin-like_C"/>
</dbReference>
<dbReference type="GO" id="GO:0005524">
    <property type="term" value="F:ATP binding"/>
    <property type="evidence" value="ECO:0007669"/>
    <property type="project" value="UniProtKB-KW"/>
</dbReference>
<dbReference type="InterPro" id="IPR005467">
    <property type="entry name" value="His_kinase_dom"/>
</dbReference>
<dbReference type="InterPro" id="IPR025201">
    <property type="entry name" value="KdpD_TM"/>
</dbReference>
<evidence type="ECO:0000313" key="15">
    <source>
        <dbReference type="EMBL" id="SFT49102.1"/>
    </source>
</evidence>
<dbReference type="STRING" id="305507.SAMN04489724_0978"/>
<keyword evidence="12 13" id="KW-0472">Membrane</keyword>
<evidence type="ECO:0000256" key="12">
    <source>
        <dbReference type="ARBA" id="ARBA00023136"/>
    </source>
</evidence>
<dbReference type="GO" id="GO:0005886">
    <property type="term" value="C:plasma membrane"/>
    <property type="evidence" value="ECO:0007669"/>
    <property type="project" value="TreeGrafter"/>
</dbReference>
<feature type="domain" description="Histidine kinase" evidence="14">
    <location>
        <begin position="137"/>
        <end position="351"/>
    </location>
</feature>
<feature type="transmembrane region" description="Helical" evidence="13">
    <location>
        <begin position="92"/>
        <end position="109"/>
    </location>
</feature>
<dbReference type="EMBL" id="FPBF01000001">
    <property type="protein sequence ID" value="SFT49102.1"/>
    <property type="molecule type" value="Genomic_DNA"/>
</dbReference>
<dbReference type="InterPro" id="IPR003594">
    <property type="entry name" value="HATPase_dom"/>
</dbReference>
<evidence type="ECO:0000256" key="6">
    <source>
        <dbReference type="ARBA" id="ARBA00022692"/>
    </source>
</evidence>
<dbReference type="RefSeq" id="WP_244545441.1">
    <property type="nucleotide sequence ID" value="NZ_FPBF01000001.1"/>
</dbReference>
<feature type="transmembrane region" description="Helical" evidence="13">
    <location>
        <begin position="15"/>
        <end position="36"/>
    </location>
</feature>
<evidence type="ECO:0000256" key="2">
    <source>
        <dbReference type="ARBA" id="ARBA00004141"/>
    </source>
</evidence>
<evidence type="ECO:0000256" key="11">
    <source>
        <dbReference type="ARBA" id="ARBA00023012"/>
    </source>
</evidence>
<dbReference type="Pfam" id="PF02518">
    <property type="entry name" value="HATPase_c"/>
    <property type="match status" value="1"/>
</dbReference>
<dbReference type="Pfam" id="PF13493">
    <property type="entry name" value="DUF4118"/>
    <property type="match status" value="1"/>
</dbReference>
<dbReference type="CDD" id="cd00075">
    <property type="entry name" value="HATPase"/>
    <property type="match status" value="1"/>
</dbReference>
<keyword evidence="4" id="KW-0597">Phosphoprotein</keyword>